<comment type="caution">
    <text evidence="2">The sequence shown here is derived from an EMBL/GenBank/DDBJ whole genome shotgun (WGS) entry which is preliminary data.</text>
</comment>
<gene>
    <name evidence="2" type="ORF">MGAL_10B071923</name>
</gene>
<organism evidence="2 3">
    <name type="scientific">Mytilus galloprovincialis</name>
    <name type="common">Mediterranean mussel</name>
    <dbReference type="NCBI Taxonomy" id="29158"/>
    <lineage>
        <taxon>Eukaryota</taxon>
        <taxon>Metazoa</taxon>
        <taxon>Spiralia</taxon>
        <taxon>Lophotrochozoa</taxon>
        <taxon>Mollusca</taxon>
        <taxon>Bivalvia</taxon>
        <taxon>Autobranchia</taxon>
        <taxon>Pteriomorphia</taxon>
        <taxon>Mytilida</taxon>
        <taxon>Mytiloidea</taxon>
        <taxon>Mytilidae</taxon>
        <taxon>Mytilinae</taxon>
        <taxon>Mytilus</taxon>
    </lineage>
</organism>
<keyword evidence="1" id="KW-0175">Coiled coil</keyword>
<sequence>MCEIREKLNKHLDTLEIQIKEELSKLEVKKAVIDMQLKLKHLEEKKLQNATKQNKMEDVTKYASDLQKFIGLIKFSSDITTDVASLQSLLVNGSLDKVEIKLELDENIIVFLTESTHLDQFSCRKYLEIFGLKVKSSNRHRRAQY</sequence>
<accession>A0A8B6FH84</accession>
<evidence type="ECO:0000313" key="2">
    <source>
        <dbReference type="EMBL" id="VDI50143.1"/>
    </source>
</evidence>
<evidence type="ECO:0000256" key="1">
    <source>
        <dbReference type="SAM" id="Coils"/>
    </source>
</evidence>
<evidence type="ECO:0000313" key="3">
    <source>
        <dbReference type="Proteomes" id="UP000596742"/>
    </source>
</evidence>
<reference evidence="2" key="1">
    <citation type="submission" date="2018-11" db="EMBL/GenBank/DDBJ databases">
        <authorList>
            <person name="Alioto T."/>
            <person name="Alioto T."/>
        </authorList>
    </citation>
    <scope>NUCLEOTIDE SEQUENCE</scope>
</reference>
<name>A0A8B6FH84_MYTGA</name>
<dbReference type="Proteomes" id="UP000596742">
    <property type="component" value="Unassembled WGS sequence"/>
</dbReference>
<protein>
    <submittedName>
        <fullName evidence="2">Uncharacterized protein</fullName>
    </submittedName>
</protein>
<feature type="coiled-coil region" evidence="1">
    <location>
        <begin position="5"/>
        <end position="45"/>
    </location>
</feature>
<proteinExistence type="predicted"/>
<keyword evidence="3" id="KW-1185">Reference proteome</keyword>
<dbReference type="AlphaFoldDB" id="A0A8B6FH84"/>
<dbReference type="EMBL" id="UYJE01006912">
    <property type="protein sequence ID" value="VDI50143.1"/>
    <property type="molecule type" value="Genomic_DNA"/>
</dbReference>